<name>A0A182W347_9DIPT</name>
<proteinExistence type="predicted"/>
<protein>
    <submittedName>
        <fullName evidence="1">Uncharacterized protein</fullName>
    </submittedName>
</protein>
<sequence length="94" mass="10193">MHLDLRKSAVLQPVSSWCGGNGPSNKEASRVGKIAFGTDLKNLRLANDVVVVIVCQSIDIPVAVSDPQAPRCVKWSSRSECVRRTASADRSEKE</sequence>
<keyword evidence="2" id="KW-1185">Reference proteome</keyword>
<evidence type="ECO:0000313" key="1">
    <source>
        <dbReference type="EnsemblMetazoa" id="AMIN004758-PA"/>
    </source>
</evidence>
<reference evidence="1" key="2">
    <citation type="submission" date="2020-05" db="UniProtKB">
        <authorList>
            <consortium name="EnsemblMetazoa"/>
        </authorList>
    </citation>
    <scope>IDENTIFICATION</scope>
    <source>
        <strain evidence="1">MINIMUS1</strain>
    </source>
</reference>
<dbReference type="VEuPathDB" id="VectorBase:AMIN004758"/>
<dbReference type="EnsemblMetazoa" id="AMIN004758-RA">
    <property type="protein sequence ID" value="AMIN004758-PA"/>
    <property type="gene ID" value="AMIN004758"/>
</dbReference>
<dbReference type="AlphaFoldDB" id="A0A182W347"/>
<evidence type="ECO:0000313" key="2">
    <source>
        <dbReference type="Proteomes" id="UP000075920"/>
    </source>
</evidence>
<reference evidence="2" key="1">
    <citation type="submission" date="2013-03" db="EMBL/GenBank/DDBJ databases">
        <title>The Genome Sequence of Anopheles minimus MINIMUS1.</title>
        <authorList>
            <consortium name="The Broad Institute Genomics Platform"/>
            <person name="Neafsey D.E."/>
            <person name="Walton C."/>
            <person name="Walker B."/>
            <person name="Young S.K."/>
            <person name="Zeng Q."/>
            <person name="Gargeya S."/>
            <person name="Fitzgerald M."/>
            <person name="Haas B."/>
            <person name="Abouelleil A."/>
            <person name="Allen A.W."/>
            <person name="Alvarado L."/>
            <person name="Arachchi H.M."/>
            <person name="Berlin A.M."/>
            <person name="Chapman S.B."/>
            <person name="Gainer-Dewar J."/>
            <person name="Goldberg J."/>
            <person name="Griggs A."/>
            <person name="Gujja S."/>
            <person name="Hansen M."/>
            <person name="Howarth C."/>
            <person name="Imamovic A."/>
            <person name="Ireland A."/>
            <person name="Larimer J."/>
            <person name="McCowan C."/>
            <person name="Murphy C."/>
            <person name="Pearson M."/>
            <person name="Poon T.W."/>
            <person name="Priest M."/>
            <person name="Roberts A."/>
            <person name="Saif S."/>
            <person name="Shea T."/>
            <person name="Sisk P."/>
            <person name="Sykes S."/>
            <person name="Wortman J."/>
            <person name="Nusbaum C."/>
            <person name="Birren B."/>
        </authorList>
    </citation>
    <scope>NUCLEOTIDE SEQUENCE [LARGE SCALE GENOMIC DNA]</scope>
    <source>
        <strain evidence="2">MINIMUS1</strain>
    </source>
</reference>
<accession>A0A182W347</accession>
<dbReference type="Proteomes" id="UP000075920">
    <property type="component" value="Unassembled WGS sequence"/>
</dbReference>
<organism evidence="1 2">
    <name type="scientific">Anopheles minimus</name>
    <dbReference type="NCBI Taxonomy" id="112268"/>
    <lineage>
        <taxon>Eukaryota</taxon>
        <taxon>Metazoa</taxon>
        <taxon>Ecdysozoa</taxon>
        <taxon>Arthropoda</taxon>
        <taxon>Hexapoda</taxon>
        <taxon>Insecta</taxon>
        <taxon>Pterygota</taxon>
        <taxon>Neoptera</taxon>
        <taxon>Endopterygota</taxon>
        <taxon>Diptera</taxon>
        <taxon>Nematocera</taxon>
        <taxon>Culicoidea</taxon>
        <taxon>Culicidae</taxon>
        <taxon>Anophelinae</taxon>
        <taxon>Anopheles</taxon>
    </lineage>
</organism>